<dbReference type="eggNOG" id="COG0119">
    <property type="taxonomic scope" value="Bacteria"/>
</dbReference>
<dbReference type="FunFam" id="1.10.238.260:FF:000001">
    <property type="entry name" value="2-isopropylmalate synthase"/>
    <property type="match status" value="1"/>
</dbReference>
<dbReference type="InterPro" id="IPR005671">
    <property type="entry name" value="LeuA_bact_synth"/>
</dbReference>
<keyword evidence="13" id="KW-0012">Acyltransferase</keyword>
<evidence type="ECO:0000256" key="9">
    <source>
        <dbReference type="ARBA" id="ARBA00023211"/>
    </source>
</evidence>
<evidence type="ECO:0000256" key="10">
    <source>
        <dbReference type="ARBA" id="ARBA00023304"/>
    </source>
</evidence>
<dbReference type="NCBIfam" id="TIGR00973">
    <property type="entry name" value="leuA_bact"/>
    <property type="match status" value="1"/>
</dbReference>
<feature type="binding site" evidence="11">
    <location>
        <position position="216"/>
    </location>
    <ligand>
        <name>Mn(2+)</name>
        <dbReference type="ChEBI" id="CHEBI:29035"/>
    </ligand>
</feature>
<accession>E8K0D9</accession>
<evidence type="ECO:0000256" key="5">
    <source>
        <dbReference type="ARBA" id="ARBA00022430"/>
    </source>
</evidence>
<dbReference type="InterPro" id="IPR054691">
    <property type="entry name" value="LeuA/HCS_post-cat"/>
</dbReference>
<dbReference type="Pfam" id="PF22617">
    <property type="entry name" value="HCS_D2"/>
    <property type="match status" value="1"/>
</dbReference>
<feature type="binding site" evidence="11">
    <location>
        <position position="250"/>
    </location>
    <ligand>
        <name>Mn(2+)</name>
        <dbReference type="ChEBI" id="CHEBI:29035"/>
    </ligand>
</feature>
<comment type="caution">
    <text evidence="13">The sequence shown here is derived from an EMBL/GenBank/DDBJ whole genome shotgun (WGS) entry which is preliminary data.</text>
</comment>
<evidence type="ECO:0000256" key="3">
    <source>
        <dbReference type="ARBA" id="ARBA00012973"/>
    </source>
</evidence>
<dbReference type="InterPro" id="IPR050073">
    <property type="entry name" value="2-IPM_HCS-like"/>
</dbReference>
<dbReference type="FunFam" id="3.20.20.70:FF:000010">
    <property type="entry name" value="2-isopropylmalate synthase"/>
    <property type="match status" value="1"/>
</dbReference>
<dbReference type="Pfam" id="PF00682">
    <property type="entry name" value="HMGL-like"/>
    <property type="match status" value="1"/>
</dbReference>
<dbReference type="HAMAP" id="MF_01025">
    <property type="entry name" value="LeuA_type1"/>
    <property type="match status" value="1"/>
</dbReference>
<dbReference type="InterPro" id="IPR000891">
    <property type="entry name" value="PYR_CT"/>
</dbReference>
<dbReference type="InterPro" id="IPR013785">
    <property type="entry name" value="Aldolase_TIM"/>
</dbReference>
<dbReference type="PANTHER" id="PTHR10277:SF9">
    <property type="entry name" value="2-ISOPROPYLMALATE SYNTHASE 1, CHLOROPLASTIC-RELATED"/>
    <property type="match status" value="1"/>
</dbReference>
<dbReference type="SUPFAM" id="SSF51569">
    <property type="entry name" value="Aldolase"/>
    <property type="match status" value="1"/>
</dbReference>
<dbReference type="SMART" id="SM00917">
    <property type="entry name" value="LeuA_dimer"/>
    <property type="match status" value="1"/>
</dbReference>
<dbReference type="InterPro" id="IPR002034">
    <property type="entry name" value="AIPM/Hcit_synth_CS"/>
</dbReference>
<name>E8K0D9_9STRE</name>
<keyword evidence="5 11" id="KW-0432">Leucine biosynthesis</keyword>
<dbReference type="GO" id="GO:0030145">
    <property type="term" value="F:manganese ion binding"/>
    <property type="evidence" value="ECO:0007669"/>
    <property type="project" value="UniProtKB-UniRule"/>
</dbReference>
<dbReference type="EC" id="2.3.3.13" evidence="3 11"/>
<dbReference type="PROSITE" id="PS00815">
    <property type="entry name" value="AIPM_HOMOCIT_SYNTH_1"/>
    <property type="match status" value="1"/>
</dbReference>
<dbReference type="GO" id="GO:0003985">
    <property type="term" value="F:acetyl-CoA C-acetyltransferase activity"/>
    <property type="evidence" value="ECO:0007669"/>
    <property type="project" value="UniProtKB-UniRule"/>
</dbReference>
<dbReference type="Proteomes" id="UP000002815">
    <property type="component" value="Unassembled WGS sequence"/>
</dbReference>
<evidence type="ECO:0000313" key="13">
    <source>
        <dbReference type="EMBL" id="EFX36718.1"/>
    </source>
</evidence>
<dbReference type="NCBIfam" id="NF002088">
    <property type="entry name" value="PRK00915.1-5"/>
    <property type="match status" value="1"/>
</dbReference>
<dbReference type="NCBIfam" id="NF002086">
    <property type="entry name" value="PRK00915.1-3"/>
    <property type="match status" value="1"/>
</dbReference>
<evidence type="ECO:0000256" key="8">
    <source>
        <dbReference type="ARBA" id="ARBA00022723"/>
    </source>
</evidence>
<dbReference type="PANTHER" id="PTHR10277">
    <property type="entry name" value="HOMOCITRATE SYNTHASE-RELATED"/>
    <property type="match status" value="1"/>
</dbReference>
<comment type="pathway">
    <text evidence="1 11">Amino-acid biosynthesis; L-leucine biosynthesis; L-leucine from 3-methyl-2-oxobutanoate: step 1/4.</text>
</comment>
<evidence type="ECO:0000313" key="14">
    <source>
        <dbReference type="Proteomes" id="UP000002815"/>
    </source>
</evidence>
<dbReference type="EMBL" id="AEVD01000007">
    <property type="protein sequence ID" value="EFX36718.1"/>
    <property type="molecule type" value="Genomic_DNA"/>
</dbReference>
<evidence type="ECO:0000256" key="7">
    <source>
        <dbReference type="ARBA" id="ARBA00022679"/>
    </source>
</evidence>
<evidence type="ECO:0000256" key="1">
    <source>
        <dbReference type="ARBA" id="ARBA00004689"/>
    </source>
</evidence>
<dbReference type="Gene3D" id="1.10.238.260">
    <property type="match status" value="1"/>
</dbReference>
<feature type="binding site" evidence="11">
    <location>
        <position position="214"/>
    </location>
    <ligand>
        <name>Mn(2+)</name>
        <dbReference type="ChEBI" id="CHEBI:29035"/>
    </ligand>
</feature>
<evidence type="ECO:0000259" key="12">
    <source>
        <dbReference type="PROSITE" id="PS50991"/>
    </source>
</evidence>
<comment type="cofactor">
    <cofactor evidence="11">
        <name>Mn(2+)</name>
        <dbReference type="ChEBI" id="CHEBI:29035"/>
    </cofactor>
</comment>
<evidence type="ECO:0000256" key="6">
    <source>
        <dbReference type="ARBA" id="ARBA00022605"/>
    </source>
</evidence>
<dbReference type="Gene3D" id="3.20.20.70">
    <property type="entry name" value="Aldolase class I"/>
    <property type="match status" value="1"/>
</dbReference>
<dbReference type="CDD" id="cd07940">
    <property type="entry name" value="DRE_TIM_IPMS"/>
    <property type="match status" value="1"/>
</dbReference>
<keyword evidence="10 11" id="KW-0100">Branched-chain amino acid biosynthesis</keyword>
<reference evidence="13 14" key="1">
    <citation type="submission" date="2010-12" db="EMBL/GenBank/DDBJ databases">
        <authorList>
            <person name="Muzny D."/>
            <person name="Qin X."/>
            <person name="Deng J."/>
            <person name="Jiang H."/>
            <person name="Liu Y."/>
            <person name="Qu J."/>
            <person name="Song X.-Z."/>
            <person name="Zhang L."/>
            <person name="Thornton R."/>
            <person name="Coyle M."/>
            <person name="Francisco L."/>
            <person name="Jackson L."/>
            <person name="Javaid M."/>
            <person name="Korchina V."/>
            <person name="Kovar C."/>
            <person name="Mata R."/>
            <person name="Mathew T."/>
            <person name="Ngo R."/>
            <person name="Nguyen L."/>
            <person name="Nguyen N."/>
            <person name="Okwuonu G."/>
            <person name="Ongeri F."/>
            <person name="Pham C."/>
            <person name="Simmons D."/>
            <person name="Wilczek-Boney K."/>
            <person name="Hale W."/>
            <person name="Jakkamsetti A."/>
            <person name="Pham P."/>
            <person name="Ruth R."/>
            <person name="San Lucas F."/>
            <person name="Warren J."/>
            <person name="Zhang J."/>
            <person name="Zhao Z."/>
            <person name="Zhou C."/>
            <person name="Zhu D."/>
            <person name="Lee S."/>
            <person name="Bess C."/>
            <person name="Blankenburg K."/>
            <person name="Forbes L."/>
            <person name="Fu Q."/>
            <person name="Gubbala S."/>
            <person name="Hirani K."/>
            <person name="Jayaseelan J.C."/>
            <person name="Lara F."/>
            <person name="Munidasa M."/>
            <person name="Palculict T."/>
            <person name="Patil S."/>
            <person name="Pu L.-L."/>
            <person name="Saada N."/>
            <person name="Tang L."/>
            <person name="Weissenberger G."/>
            <person name="Zhu Y."/>
            <person name="Hemphill L."/>
            <person name="Shang Y."/>
            <person name="Youmans B."/>
            <person name="Ayvaz T."/>
            <person name="Ross M."/>
            <person name="Santibanez J."/>
            <person name="Aqrawi P."/>
            <person name="Gross S."/>
            <person name="Joshi V."/>
            <person name="Fowler G."/>
            <person name="Nazareth L."/>
            <person name="Reid J."/>
            <person name="Worley K."/>
            <person name="Petrosino J."/>
            <person name="Highlander S."/>
            <person name="Gibbs R."/>
        </authorList>
    </citation>
    <scope>NUCLEOTIDE SEQUENCE [LARGE SCALE GENOMIC DNA]</scope>
    <source>
        <strain evidence="13 14">ATCC 700779</strain>
    </source>
</reference>
<protein>
    <recommendedName>
        <fullName evidence="4 11">2-isopropylmalate synthase</fullName>
        <ecNumber evidence="3 11">2.3.3.13</ecNumber>
    </recommendedName>
    <alternativeName>
        <fullName evidence="11">Alpha-IPM synthase</fullName>
    </alternativeName>
    <alternativeName>
        <fullName evidence="11">Alpha-isopropylmalate synthase</fullName>
    </alternativeName>
</protein>
<keyword evidence="11" id="KW-0963">Cytoplasm</keyword>
<dbReference type="Pfam" id="PF08502">
    <property type="entry name" value="LeuA_dimer"/>
    <property type="match status" value="1"/>
</dbReference>
<organism evidence="13 14">
    <name type="scientific">Streptococcus infantis ATCC 700779</name>
    <dbReference type="NCBI Taxonomy" id="889204"/>
    <lineage>
        <taxon>Bacteria</taxon>
        <taxon>Bacillati</taxon>
        <taxon>Bacillota</taxon>
        <taxon>Bacilli</taxon>
        <taxon>Lactobacillales</taxon>
        <taxon>Streptococcaceae</taxon>
        <taxon>Streptococcus</taxon>
    </lineage>
</organism>
<dbReference type="InterPro" id="IPR013709">
    <property type="entry name" value="2-isopropylmalate_synth_dimer"/>
</dbReference>
<comment type="function">
    <text evidence="11">Catalyzes the condensation of the acetyl group of acetyl-CoA with 3-methyl-2-oxobutanoate (2-ketoisovalerate) to form 3-carboxy-3-hydroxy-4-methylpentanoate (2-isopropylmalate).</text>
</comment>
<dbReference type="InterPro" id="IPR036230">
    <property type="entry name" value="LeuA_allosteric_dom_sf"/>
</dbReference>
<dbReference type="GO" id="GO:0005737">
    <property type="term" value="C:cytoplasm"/>
    <property type="evidence" value="ECO:0007669"/>
    <property type="project" value="UniProtKB-UniRule"/>
</dbReference>
<sequence>MFFLYRKCEGRILMRVVEFLDTSLRDGEQTPGVNFSIKEKVAIAKQLEKWGISAIEAGFPAASPDSFTAVQEIAKAMKKTAVTGLARSVKSDIDACYEALKDAKYPQIHVFIATSPIHRKYKLNKSKEEILEAISEHVSYARSKFEVVEFSPEDATRTELDFLLQVVQTAVDAGATYINIPDTVGFTTPEEYGSIFKYLIDNVQTDRQIIYSPHCHDDLGMAVANSLAAVKNGAGRVEGTINGIGERAGNAALEEIAVALNIRQDYYQAETSIVLNETINTSEMVSRFSGIPVPKNKAVVGGNAFSHESGIHQDGVLKNPLTYEIITPELVGVKSNSLPLGKLSGRHAFVEKLRELALDFTEEDIKPLFDKFKSLADKKQEVTDADIRALVAGTMVENPEGFHFDDLQLQTHAENEIEATVRLANLDGEKVDFNETGQGSVEAIFNAVDKFFNQSVRLVSYTIDAVTDGIDAQARVLVTVENKDTETIFNAAGIDFDVLKASAIAYINANTFVQKENTGEIGPNVSYRDMPSL</sequence>
<proteinExistence type="inferred from homology"/>
<dbReference type="GO" id="GO:0003852">
    <property type="term" value="F:2-isopropylmalate synthase activity"/>
    <property type="evidence" value="ECO:0007669"/>
    <property type="project" value="UniProtKB-UniRule"/>
</dbReference>
<dbReference type="GO" id="GO:0009098">
    <property type="term" value="P:L-leucine biosynthetic process"/>
    <property type="evidence" value="ECO:0007669"/>
    <property type="project" value="UniProtKB-UniRule"/>
</dbReference>
<evidence type="ECO:0000256" key="11">
    <source>
        <dbReference type="HAMAP-Rule" id="MF_01025"/>
    </source>
</evidence>
<dbReference type="SUPFAM" id="SSF110921">
    <property type="entry name" value="2-isopropylmalate synthase LeuA, allosteric (dimerisation) domain"/>
    <property type="match status" value="1"/>
</dbReference>
<keyword evidence="14" id="KW-1185">Reference proteome</keyword>
<evidence type="ECO:0000256" key="4">
    <source>
        <dbReference type="ARBA" id="ARBA00018198"/>
    </source>
</evidence>
<keyword evidence="9 11" id="KW-0464">Manganese</keyword>
<dbReference type="AlphaFoldDB" id="E8K0D9"/>
<comment type="catalytic activity">
    <reaction evidence="11">
        <text>3-methyl-2-oxobutanoate + acetyl-CoA + H2O = (2S)-2-isopropylmalate + CoA + H(+)</text>
        <dbReference type="Rhea" id="RHEA:21524"/>
        <dbReference type="ChEBI" id="CHEBI:1178"/>
        <dbReference type="ChEBI" id="CHEBI:11851"/>
        <dbReference type="ChEBI" id="CHEBI:15377"/>
        <dbReference type="ChEBI" id="CHEBI:15378"/>
        <dbReference type="ChEBI" id="CHEBI:57287"/>
        <dbReference type="ChEBI" id="CHEBI:57288"/>
        <dbReference type="EC" id="2.3.3.13"/>
    </reaction>
</comment>
<feature type="binding site" evidence="11">
    <location>
        <position position="26"/>
    </location>
    <ligand>
        <name>Mn(2+)</name>
        <dbReference type="ChEBI" id="CHEBI:29035"/>
    </ligand>
</feature>
<keyword evidence="6 11" id="KW-0028">Amino-acid biosynthesis</keyword>
<feature type="domain" description="Pyruvate carboxyltransferase" evidence="12">
    <location>
        <begin position="17"/>
        <end position="279"/>
    </location>
</feature>
<keyword evidence="7 11" id="KW-0808">Transferase</keyword>
<keyword evidence="8 11" id="KW-0479">Metal-binding</keyword>
<dbReference type="PROSITE" id="PS50991">
    <property type="entry name" value="PYR_CT"/>
    <property type="match status" value="1"/>
</dbReference>
<gene>
    <name evidence="11 13" type="primary">leuA</name>
    <name evidence="13" type="ORF">HMPREF9423_0952</name>
</gene>
<feature type="region of interest" description="Regulatory domain" evidence="11">
    <location>
        <begin position="403"/>
        <end position="533"/>
    </location>
</feature>
<dbReference type="HOGENOM" id="CLU_022158_0_1_9"/>
<dbReference type="Gene3D" id="3.30.160.270">
    <property type="match status" value="1"/>
</dbReference>
<comment type="similarity">
    <text evidence="2 11">Belongs to the alpha-IPM synthase/homocitrate synthase family. LeuA type 1 subfamily.</text>
</comment>
<comment type="subunit">
    <text evidence="11">Homodimer.</text>
</comment>
<dbReference type="UniPathway" id="UPA00048">
    <property type="reaction ID" value="UER00070"/>
</dbReference>
<evidence type="ECO:0000256" key="2">
    <source>
        <dbReference type="ARBA" id="ARBA00009396"/>
    </source>
</evidence>